<accession>A0A081BYK2</accession>
<dbReference type="EMBL" id="DF820466">
    <property type="protein sequence ID" value="GAK57407.1"/>
    <property type="molecule type" value="Genomic_DNA"/>
</dbReference>
<evidence type="ECO:0000313" key="1">
    <source>
        <dbReference type="EMBL" id="GAK57407.1"/>
    </source>
</evidence>
<proteinExistence type="predicted"/>
<keyword evidence="2" id="KW-1185">Reference proteome</keyword>
<protein>
    <recommendedName>
        <fullName evidence="3">GYD domain-containing protein</fullName>
    </recommendedName>
</protein>
<dbReference type="HOGENOM" id="CLU_2367104_0_0_0"/>
<dbReference type="AlphaFoldDB" id="A0A081BYK2"/>
<name>A0A081BYK2_VECG1</name>
<dbReference type="Pfam" id="PF08734">
    <property type="entry name" value="GYD"/>
    <property type="match status" value="1"/>
</dbReference>
<reference evidence="1 2" key="1">
    <citation type="journal article" date="2015" name="PeerJ">
        <title>First genomic representation of candidate bacterial phylum KSB3 points to enhanced environmental sensing as a trigger of wastewater bulking.</title>
        <authorList>
            <person name="Sekiguchi Y."/>
            <person name="Ohashi A."/>
            <person name="Parks D.H."/>
            <person name="Yamauchi T."/>
            <person name="Tyson G.W."/>
            <person name="Hugenholtz P."/>
        </authorList>
    </citation>
    <scope>NUCLEOTIDE SEQUENCE [LARGE SCALE GENOMIC DNA]</scope>
</reference>
<organism evidence="1 2">
    <name type="scientific">Vecturithrix granuli</name>
    <dbReference type="NCBI Taxonomy" id="1499967"/>
    <lineage>
        <taxon>Bacteria</taxon>
        <taxon>Candidatus Moduliflexota</taxon>
        <taxon>Candidatus Vecturitrichia</taxon>
        <taxon>Candidatus Vecturitrichales</taxon>
        <taxon>Candidatus Vecturitrichaceae</taxon>
        <taxon>Candidatus Vecturithrix</taxon>
    </lineage>
</organism>
<evidence type="ECO:0000313" key="2">
    <source>
        <dbReference type="Proteomes" id="UP000030661"/>
    </source>
</evidence>
<gene>
    <name evidence="1" type="ORF">U27_04374</name>
</gene>
<dbReference type="InterPro" id="IPR014845">
    <property type="entry name" value="GYD/TTHA1554"/>
</dbReference>
<sequence length="95" mass="10225">MMTYVSMLTYSAEGVKGISAARTAEAKEAIKRAGGKYIAGYDLLGMYDAMIIAEYPDPKAALKASMELNKLIGVSSRTMLALPINDDDEDVVCLL</sequence>
<dbReference type="Proteomes" id="UP000030661">
    <property type="component" value="Unassembled WGS sequence"/>
</dbReference>
<evidence type="ECO:0008006" key="3">
    <source>
        <dbReference type="Google" id="ProtNLM"/>
    </source>
</evidence>